<accession>A0A935UJL1</accession>
<name>A0A935UJL1_9PROT</name>
<evidence type="ECO:0000259" key="3">
    <source>
        <dbReference type="PROSITE" id="PS51866"/>
    </source>
</evidence>
<feature type="domain" description="Mop" evidence="3">
    <location>
        <begin position="2"/>
        <end position="68"/>
    </location>
</feature>
<protein>
    <submittedName>
        <fullName evidence="4">TOBE domain-containing protein</fullName>
    </submittedName>
</protein>
<dbReference type="AlphaFoldDB" id="A0A935UJL1"/>
<dbReference type="EMBL" id="JADJMH010000040">
    <property type="protein sequence ID" value="MBK7677768.1"/>
    <property type="molecule type" value="Genomic_DNA"/>
</dbReference>
<dbReference type="NCBIfam" id="TIGR00638">
    <property type="entry name" value="Mop"/>
    <property type="match status" value="2"/>
</dbReference>
<dbReference type="PANTHER" id="PTHR30432:SF1">
    <property type="entry name" value="DNA-BINDING TRANSCRIPTIONAL DUAL REGULATOR MODE"/>
    <property type="match status" value="1"/>
</dbReference>
<dbReference type="Proteomes" id="UP000697998">
    <property type="component" value="Unassembled WGS sequence"/>
</dbReference>
<organism evidence="4 5">
    <name type="scientific">Candidatus Accumulibacter proximus</name>
    <dbReference type="NCBI Taxonomy" id="2954385"/>
    <lineage>
        <taxon>Bacteria</taxon>
        <taxon>Pseudomonadati</taxon>
        <taxon>Pseudomonadota</taxon>
        <taxon>Betaproteobacteria</taxon>
        <taxon>Candidatus Accumulibacter</taxon>
    </lineage>
</organism>
<sequence>MKVSARNVFKGQITGLVDGAVNAEVELTLPGGDRIVAIVTEGSVKSLDLAVGQKAIAYVKAPWVIILAGEPEVRFSARNQLTGQVSSVRKGAVNSEVVIVLPGGSTVYAVVTNEAVLELGLKEGVPATALIKASHVVLGVPV</sequence>
<dbReference type="SUPFAM" id="SSF50331">
    <property type="entry name" value="MOP-like"/>
    <property type="match status" value="2"/>
</dbReference>
<evidence type="ECO:0000256" key="2">
    <source>
        <dbReference type="PROSITE-ProRule" id="PRU01213"/>
    </source>
</evidence>
<dbReference type="Pfam" id="PF03459">
    <property type="entry name" value="TOBE"/>
    <property type="match status" value="2"/>
</dbReference>
<evidence type="ECO:0000313" key="4">
    <source>
        <dbReference type="EMBL" id="MBK7677768.1"/>
    </source>
</evidence>
<reference evidence="4 5" key="1">
    <citation type="submission" date="2020-10" db="EMBL/GenBank/DDBJ databases">
        <title>Connecting structure to function with the recovery of over 1000 high-quality activated sludge metagenome-assembled genomes encoding full-length rRNA genes using long-read sequencing.</title>
        <authorList>
            <person name="Singleton C.M."/>
            <person name="Petriglieri F."/>
            <person name="Kristensen J.M."/>
            <person name="Kirkegaard R.H."/>
            <person name="Michaelsen T.Y."/>
            <person name="Andersen M.H."/>
            <person name="Karst S.M."/>
            <person name="Dueholm M.S."/>
            <person name="Nielsen P.H."/>
            <person name="Albertsen M."/>
        </authorList>
    </citation>
    <scope>NUCLEOTIDE SEQUENCE [LARGE SCALE GENOMIC DNA]</scope>
    <source>
        <strain evidence="4">EsbW_18-Q3-R4-48_BATAC.285</strain>
    </source>
</reference>
<dbReference type="PANTHER" id="PTHR30432">
    <property type="entry name" value="TRANSCRIPTIONAL REGULATOR MODE"/>
    <property type="match status" value="1"/>
</dbReference>
<dbReference type="PROSITE" id="PS51866">
    <property type="entry name" value="MOP"/>
    <property type="match status" value="2"/>
</dbReference>
<evidence type="ECO:0000313" key="5">
    <source>
        <dbReference type="Proteomes" id="UP000697998"/>
    </source>
</evidence>
<dbReference type="Gene3D" id="2.40.50.100">
    <property type="match status" value="2"/>
</dbReference>
<feature type="domain" description="Mop" evidence="3">
    <location>
        <begin position="74"/>
        <end position="140"/>
    </location>
</feature>
<keyword evidence="1 2" id="KW-0500">Molybdenum</keyword>
<comment type="caution">
    <text evidence="4">The sequence shown here is derived from an EMBL/GenBank/DDBJ whole genome shotgun (WGS) entry which is preliminary data.</text>
</comment>
<dbReference type="GO" id="GO:0015689">
    <property type="term" value="P:molybdate ion transport"/>
    <property type="evidence" value="ECO:0007669"/>
    <property type="project" value="InterPro"/>
</dbReference>
<dbReference type="InterPro" id="IPR005116">
    <property type="entry name" value="Transp-assoc_OB_typ1"/>
</dbReference>
<dbReference type="InterPro" id="IPR051815">
    <property type="entry name" value="Molybdate_resp_trans_reg"/>
</dbReference>
<dbReference type="InterPro" id="IPR008995">
    <property type="entry name" value="Mo/tungstate-bd_C_term_dom"/>
</dbReference>
<evidence type="ECO:0000256" key="1">
    <source>
        <dbReference type="ARBA" id="ARBA00022505"/>
    </source>
</evidence>
<proteinExistence type="predicted"/>
<dbReference type="InterPro" id="IPR004606">
    <property type="entry name" value="Mop_domain"/>
</dbReference>
<gene>
    <name evidence="4" type="ORF">IPJ27_25200</name>
</gene>